<dbReference type="Proteomes" id="UP000199208">
    <property type="component" value="Unassembled WGS sequence"/>
</dbReference>
<evidence type="ECO:0000313" key="7">
    <source>
        <dbReference type="EMBL" id="SCZ81859.1"/>
    </source>
</evidence>
<dbReference type="InterPro" id="IPR036390">
    <property type="entry name" value="WH_DNA-bd_sf"/>
</dbReference>
<organism evidence="7 8">
    <name type="scientific">Acidaminobacter hydrogenoformans DSM 2784</name>
    <dbReference type="NCBI Taxonomy" id="1120920"/>
    <lineage>
        <taxon>Bacteria</taxon>
        <taxon>Bacillati</taxon>
        <taxon>Bacillota</taxon>
        <taxon>Clostridia</taxon>
        <taxon>Peptostreptococcales</taxon>
        <taxon>Acidaminobacteraceae</taxon>
        <taxon>Acidaminobacter</taxon>
    </lineage>
</organism>
<protein>
    <submittedName>
        <fullName evidence="7">Regulatory protein, gntR family</fullName>
    </submittedName>
</protein>
<name>A0A1G5S8C7_9FIRM</name>
<proteinExistence type="predicted"/>
<dbReference type="GO" id="GO:0008324">
    <property type="term" value="F:monoatomic cation transmembrane transporter activity"/>
    <property type="evidence" value="ECO:0007669"/>
    <property type="project" value="InterPro"/>
</dbReference>
<keyword evidence="8" id="KW-1185">Reference proteome</keyword>
<reference evidence="7 8" key="1">
    <citation type="submission" date="2016-10" db="EMBL/GenBank/DDBJ databases">
        <authorList>
            <person name="de Groot N.N."/>
        </authorList>
    </citation>
    <scope>NUCLEOTIDE SEQUENCE [LARGE SCALE GENOMIC DNA]</scope>
    <source>
        <strain evidence="7 8">DSM 2784</strain>
    </source>
</reference>
<dbReference type="SUPFAM" id="SSF116726">
    <property type="entry name" value="TrkA C-terminal domain-like"/>
    <property type="match status" value="1"/>
</dbReference>
<feature type="domain" description="HTH gntR-type" evidence="5">
    <location>
        <begin position="7"/>
        <end position="75"/>
    </location>
</feature>
<evidence type="ECO:0000259" key="6">
    <source>
        <dbReference type="PROSITE" id="PS51202"/>
    </source>
</evidence>
<dbReference type="PANTHER" id="PTHR38445:SF10">
    <property type="entry name" value="GNTR-FAMILY TRANSCRIPTIONAL REGULATOR"/>
    <property type="match status" value="1"/>
</dbReference>
<feature type="coiled-coil region" evidence="4">
    <location>
        <begin position="84"/>
        <end position="125"/>
    </location>
</feature>
<dbReference type="GO" id="GO:0006813">
    <property type="term" value="P:potassium ion transport"/>
    <property type="evidence" value="ECO:0007669"/>
    <property type="project" value="InterPro"/>
</dbReference>
<gene>
    <name evidence="7" type="ORF">SAMN03080599_03104</name>
</gene>
<dbReference type="InterPro" id="IPR006037">
    <property type="entry name" value="RCK_C"/>
</dbReference>
<dbReference type="SMART" id="SM00345">
    <property type="entry name" value="HTH_GNTR"/>
    <property type="match status" value="1"/>
</dbReference>
<evidence type="ECO:0000256" key="1">
    <source>
        <dbReference type="ARBA" id="ARBA00023015"/>
    </source>
</evidence>
<dbReference type="CDD" id="cd07377">
    <property type="entry name" value="WHTH_GntR"/>
    <property type="match status" value="1"/>
</dbReference>
<keyword evidence="1" id="KW-0805">Transcription regulation</keyword>
<dbReference type="GO" id="GO:0003677">
    <property type="term" value="F:DNA binding"/>
    <property type="evidence" value="ECO:0007669"/>
    <property type="project" value="UniProtKB-KW"/>
</dbReference>
<dbReference type="Gene3D" id="1.10.10.10">
    <property type="entry name" value="Winged helix-like DNA-binding domain superfamily/Winged helix DNA-binding domain"/>
    <property type="match status" value="1"/>
</dbReference>
<evidence type="ECO:0000256" key="4">
    <source>
        <dbReference type="SAM" id="Coils"/>
    </source>
</evidence>
<dbReference type="GO" id="GO:0003700">
    <property type="term" value="F:DNA-binding transcription factor activity"/>
    <property type="evidence" value="ECO:0007669"/>
    <property type="project" value="InterPro"/>
</dbReference>
<keyword evidence="3" id="KW-0804">Transcription</keyword>
<dbReference type="PROSITE" id="PS50949">
    <property type="entry name" value="HTH_GNTR"/>
    <property type="match status" value="1"/>
</dbReference>
<dbReference type="OrthoDB" id="226679at2"/>
<accession>A0A1G5S8C7</accession>
<dbReference type="SUPFAM" id="SSF46785">
    <property type="entry name" value="Winged helix' DNA-binding domain"/>
    <property type="match status" value="1"/>
</dbReference>
<dbReference type="EMBL" id="FMWL01000025">
    <property type="protein sequence ID" value="SCZ81859.1"/>
    <property type="molecule type" value="Genomic_DNA"/>
</dbReference>
<keyword evidence="4" id="KW-0175">Coiled coil</keyword>
<dbReference type="InterPro" id="IPR000524">
    <property type="entry name" value="Tscrpt_reg_HTH_GntR"/>
</dbReference>
<dbReference type="PANTHER" id="PTHR38445">
    <property type="entry name" value="HTH-TYPE TRANSCRIPTIONAL REPRESSOR YTRA"/>
    <property type="match status" value="1"/>
</dbReference>
<dbReference type="InterPro" id="IPR036721">
    <property type="entry name" value="RCK_C_sf"/>
</dbReference>
<dbReference type="InterPro" id="IPR036388">
    <property type="entry name" value="WH-like_DNA-bd_sf"/>
</dbReference>
<evidence type="ECO:0000256" key="2">
    <source>
        <dbReference type="ARBA" id="ARBA00023125"/>
    </source>
</evidence>
<evidence type="ECO:0000313" key="8">
    <source>
        <dbReference type="Proteomes" id="UP000199208"/>
    </source>
</evidence>
<dbReference type="PROSITE" id="PS51202">
    <property type="entry name" value="RCK_C"/>
    <property type="match status" value="1"/>
</dbReference>
<evidence type="ECO:0000256" key="3">
    <source>
        <dbReference type="ARBA" id="ARBA00023163"/>
    </source>
</evidence>
<feature type="domain" description="RCK C-terminal" evidence="6">
    <location>
        <begin position="121"/>
        <end position="207"/>
    </location>
</feature>
<dbReference type="Pfam" id="PF02080">
    <property type="entry name" value="TrkA_C"/>
    <property type="match status" value="1"/>
</dbReference>
<dbReference type="RefSeq" id="WP_092593085.1">
    <property type="nucleotide sequence ID" value="NZ_FMWL01000025.1"/>
</dbReference>
<sequence>MAKKNGLPVYMQVAIDIAVRITKRELRAEQKLLGRSTLASEYNVSPETIRKAMRLLADMEIVRVKHGDGIFIESVDRAQEFIDRYRMRENIQELKEKVLILMQERDRIELEIKDTMSKIADYTNRFKNSDFLIVYEEKVPETSFAVGKTLETLMLWQHTGATVVGIKRGGDVFVSPGPYEVLGSGDILLFMGEPNCGLRIQEYLSGEENGNDI</sequence>
<dbReference type="AlphaFoldDB" id="A0A1G5S8C7"/>
<keyword evidence="2" id="KW-0238">DNA-binding</keyword>
<dbReference type="Pfam" id="PF00392">
    <property type="entry name" value="GntR"/>
    <property type="match status" value="1"/>
</dbReference>
<dbReference type="Gene3D" id="3.30.70.1450">
    <property type="entry name" value="Regulator of K+ conductance, C-terminal domain"/>
    <property type="match status" value="1"/>
</dbReference>
<evidence type="ECO:0000259" key="5">
    <source>
        <dbReference type="PROSITE" id="PS50949"/>
    </source>
</evidence>